<keyword evidence="3" id="KW-1185">Reference proteome</keyword>
<sequence>MNFDTKHLVRWGIPGWIMIMMLGPFISFAFEGLSNILTSKNTVAIGAFLTLIGVPLGYLLNQIHHSLFWVLPRRKLLRKIDRFRKKGSWNQYFINEINIDEIFFFDEIGKKKKERYQYLLSRKHELGGVTVSLGITALIILSVNLGRHLHEVWSWSYFVVVFILCLLLWNSRNYSSSNIQIYYDHYLIESNEHRDNLPTPTPDQD</sequence>
<keyword evidence="1" id="KW-0812">Transmembrane</keyword>
<gene>
    <name evidence="2" type="ORF">JOC77_003458</name>
</gene>
<name>A0ABS2QLG4_9BACI</name>
<reference evidence="2 3" key="1">
    <citation type="submission" date="2021-01" db="EMBL/GenBank/DDBJ databases">
        <title>Genomic Encyclopedia of Type Strains, Phase IV (KMG-IV): sequencing the most valuable type-strain genomes for metagenomic binning, comparative biology and taxonomic classification.</title>
        <authorList>
            <person name="Goeker M."/>
        </authorList>
    </citation>
    <scope>NUCLEOTIDE SEQUENCE [LARGE SCALE GENOMIC DNA]</scope>
    <source>
        <strain evidence="2 3">DSM 105482</strain>
    </source>
</reference>
<feature type="transmembrane region" description="Helical" evidence="1">
    <location>
        <begin position="42"/>
        <end position="60"/>
    </location>
</feature>
<feature type="transmembrane region" description="Helical" evidence="1">
    <location>
        <begin position="126"/>
        <end position="146"/>
    </location>
</feature>
<dbReference type="RefSeq" id="WP_204545445.1">
    <property type="nucleotide sequence ID" value="NZ_JAFBFI010000017.1"/>
</dbReference>
<evidence type="ECO:0000313" key="2">
    <source>
        <dbReference type="EMBL" id="MBM7694014.1"/>
    </source>
</evidence>
<feature type="transmembrane region" description="Helical" evidence="1">
    <location>
        <begin position="152"/>
        <end position="169"/>
    </location>
</feature>
<protein>
    <recommendedName>
        <fullName evidence="4">Glycosyl-4,4'-diaponeurosporenoate acyltransferase</fullName>
    </recommendedName>
</protein>
<comment type="caution">
    <text evidence="2">The sequence shown here is derived from an EMBL/GenBank/DDBJ whole genome shotgun (WGS) entry which is preliminary data.</text>
</comment>
<keyword evidence="1" id="KW-1133">Transmembrane helix</keyword>
<feature type="transmembrane region" description="Helical" evidence="1">
    <location>
        <begin position="12"/>
        <end position="30"/>
    </location>
</feature>
<dbReference type="EMBL" id="JAFBFI010000017">
    <property type="protein sequence ID" value="MBM7694014.1"/>
    <property type="molecule type" value="Genomic_DNA"/>
</dbReference>
<accession>A0ABS2QLG4</accession>
<dbReference type="Proteomes" id="UP000823486">
    <property type="component" value="Unassembled WGS sequence"/>
</dbReference>
<organism evidence="2 3">
    <name type="scientific">Peribacillus deserti</name>
    <dbReference type="NCBI Taxonomy" id="673318"/>
    <lineage>
        <taxon>Bacteria</taxon>
        <taxon>Bacillati</taxon>
        <taxon>Bacillota</taxon>
        <taxon>Bacilli</taxon>
        <taxon>Bacillales</taxon>
        <taxon>Bacillaceae</taxon>
        <taxon>Peribacillus</taxon>
    </lineage>
</organism>
<evidence type="ECO:0000256" key="1">
    <source>
        <dbReference type="SAM" id="Phobius"/>
    </source>
</evidence>
<keyword evidence="1" id="KW-0472">Membrane</keyword>
<evidence type="ECO:0008006" key="4">
    <source>
        <dbReference type="Google" id="ProtNLM"/>
    </source>
</evidence>
<evidence type="ECO:0000313" key="3">
    <source>
        <dbReference type="Proteomes" id="UP000823486"/>
    </source>
</evidence>
<proteinExistence type="predicted"/>